<dbReference type="PROSITE" id="PS50096">
    <property type="entry name" value="IQ"/>
    <property type="match status" value="1"/>
</dbReference>
<dbReference type="OrthoDB" id="277199at2759"/>
<protein>
    <submittedName>
        <fullName evidence="2">Uncharacterized protein</fullName>
    </submittedName>
</protein>
<reference evidence="3" key="1">
    <citation type="submission" date="2015-09" db="EMBL/GenBank/DDBJ databases">
        <authorList>
            <consortium name="Pathogen Informatics"/>
        </authorList>
    </citation>
    <scope>NUCLEOTIDE SEQUENCE [LARGE SCALE GENOMIC DNA]</scope>
    <source>
        <strain evidence="3">Lake Konstanz</strain>
    </source>
</reference>
<dbReference type="PANTHER" id="PTHR39666:SF1">
    <property type="entry name" value="NUCLEAR PORE COMPLEX NUP2_50_61 DOMAIN-CONTAINING PROTEIN"/>
    <property type="match status" value="1"/>
</dbReference>
<evidence type="ECO:0000256" key="1">
    <source>
        <dbReference type="SAM" id="MobiDB-lite"/>
    </source>
</evidence>
<accession>A0A0S4JFT2</accession>
<feature type="region of interest" description="Disordered" evidence="1">
    <location>
        <begin position="711"/>
        <end position="730"/>
    </location>
</feature>
<evidence type="ECO:0000313" key="2">
    <source>
        <dbReference type="EMBL" id="CUG90344.1"/>
    </source>
</evidence>
<dbReference type="EMBL" id="CYKH01001815">
    <property type="protein sequence ID" value="CUG90344.1"/>
    <property type="molecule type" value="Genomic_DNA"/>
</dbReference>
<gene>
    <name evidence="2" type="ORF">BSAL_26240</name>
</gene>
<dbReference type="Proteomes" id="UP000051952">
    <property type="component" value="Unassembled WGS sequence"/>
</dbReference>
<name>A0A0S4JFT2_BODSA</name>
<proteinExistence type="predicted"/>
<dbReference type="VEuPathDB" id="TriTrypDB:BSAL_26240"/>
<sequence>MSASQPKRQSLAIAPLKKQRSKELIEERVTRFYAKYAPEKLPQIEFLLPLFLKDEDAAFAQVTSKYGPEPLAEGTRERISAFYQYYAPEKLPDLERLLLLCAGKDDESIDTMIKKYGPEPKQPQFRARVERFYAFYAPNRLQDIDRLLPMMVGCEDETMSKLIVKYGPEPRSEVKSTTERVATAIADAPSLASHNIRERLVRFYTFYAPEKLADVDQLLPRIVGLEEETFLKLVEKYGPEPRIQSAAAEEPNSSDINPTDEAISFPARAGTRERLIRFYEHYAPAKLDDVDRLLPMFAGIEDETFVKLVVKYGPEPPLPLPEVGLTDDGPAPRTLSLPDEPDRRVAVEYKDDTVPIAILREGTRERLVRFYNVHCPAKVADIDRLLPMMAGYEDETFEKLIAKYGPEPDFGRASVATENVDAQAGEIPLEHRPAPEEASAFPLSPVVPSGTLRTAPLPVLQPTSDILVLAVHPSPQAVPDAVPQANLPQAAPAEVRQGTRERLARFYTHHAPDKLDDVDRLLPMMAGFEDETFLKLVLKYGPEPRSSATQIEAPTNEVSHTAIIALDQTRALMNHAISSDIEHQPNPEDNVLSGAVQPLERQRELELQVAASTFLSRSTSIAATSLSSLSMVAQPEFAQDAPHFQGDNSIEFVAARMPKEQGSEPIQSSKASTERSLSSESAVERIVVPGSLMSIDAIDIEWRKFVESVTPTRAVPSPRRSQSARQPTSQLTLAAVSEIHPATDDASDVDSDQQPTQLQLAACVIQSVGRGFLTRRSFIARVYMNFQAKLERRWESNFRQIRSIAAETHARAERTVARACREFAYQDRDRARKEHLEVVHSRQSRSAVASAAHEVLMREVERQAMLQQRDIEDLARQRRRQQGLRSAVYDSFGGRSHVESILLKHEQQLKKAAVDMTLEVAAPHHRQQTLYNFL</sequence>
<organism evidence="2 3">
    <name type="scientific">Bodo saltans</name>
    <name type="common">Flagellated protozoan</name>
    <dbReference type="NCBI Taxonomy" id="75058"/>
    <lineage>
        <taxon>Eukaryota</taxon>
        <taxon>Discoba</taxon>
        <taxon>Euglenozoa</taxon>
        <taxon>Kinetoplastea</taxon>
        <taxon>Metakinetoplastina</taxon>
        <taxon>Eubodonida</taxon>
        <taxon>Bodonidae</taxon>
        <taxon>Bodo</taxon>
    </lineage>
</organism>
<dbReference type="PANTHER" id="PTHR39666">
    <property type="entry name" value="RANBP2-TYPE DOMAIN-CONTAINING PROTEIN"/>
    <property type="match status" value="1"/>
</dbReference>
<feature type="compositionally biased region" description="Polar residues" evidence="1">
    <location>
        <begin position="664"/>
        <end position="680"/>
    </location>
</feature>
<dbReference type="AlphaFoldDB" id="A0A0S4JFT2"/>
<feature type="region of interest" description="Disordered" evidence="1">
    <location>
        <begin position="658"/>
        <end position="680"/>
    </location>
</feature>
<evidence type="ECO:0000313" key="3">
    <source>
        <dbReference type="Proteomes" id="UP000051952"/>
    </source>
</evidence>
<feature type="compositionally biased region" description="Polar residues" evidence="1">
    <location>
        <begin position="719"/>
        <end position="730"/>
    </location>
</feature>
<keyword evidence="3" id="KW-1185">Reference proteome</keyword>